<dbReference type="PROSITE" id="PS50943">
    <property type="entry name" value="HTH_CROC1"/>
    <property type="match status" value="1"/>
</dbReference>
<name>A0A918AJN6_9PSEU</name>
<evidence type="ECO:0000259" key="1">
    <source>
        <dbReference type="PROSITE" id="PS50943"/>
    </source>
</evidence>
<dbReference type="Pfam" id="PF19054">
    <property type="entry name" value="DUF5753"/>
    <property type="match status" value="1"/>
</dbReference>
<dbReference type="GO" id="GO:0003677">
    <property type="term" value="F:DNA binding"/>
    <property type="evidence" value="ECO:0007669"/>
    <property type="project" value="InterPro"/>
</dbReference>
<accession>A0A918AJN6</accession>
<reference evidence="2" key="1">
    <citation type="journal article" date="2014" name="Int. J. Syst. Evol. Microbiol.">
        <title>Complete genome sequence of Corynebacterium casei LMG S-19264T (=DSM 44701T), isolated from a smear-ripened cheese.</title>
        <authorList>
            <consortium name="US DOE Joint Genome Institute (JGI-PGF)"/>
            <person name="Walter F."/>
            <person name="Albersmeier A."/>
            <person name="Kalinowski J."/>
            <person name="Ruckert C."/>
        </authorList>
    </citation>
    <scope>NUCLEOTIDE SEQUENCE</scope>
    <source>
        <strain evidence="2">JCM 3313</strain>
    </source>
</reference>
<keyword evidence="3" id="KW-1185">Reference proteome</keyword>
<comment type="caution">
    <text evidence="2">The sequence shown here is derived from an EMBL/GenBank/DDBJ whole genome shotgun (WGS) entry which is preliminary data.</text>
</comment>
<evidence type="ECO:0000313" key="2">
    <source>
        <dbReference type="EMBL" id="GGP37588.1"/>
    </source>
</evidence>
<dbReference type="Proteomes" id="UP000639606">
    <property type="component" value="Unassembled WGS sequence"/>
</dbReference>
<dbReference type="EMBL" id="BMRG01000001">
    <property type="protein sequence ID" value="GGP37588.1"/>
    <property type="molecule type" value="Genomic_DNA"/>
</dbReference>
<dbReference type="InterPro" id="IPR001387">
    <property type="entry name" value="Cro/C1-type_HTH"/>
</dbReference>
<dbReference type="Pfam" id="PF13560">
    <property type="entry name" value="HTH_31"/>
    <property type="match status" value="1"/>
</dbReference>
<organism evidence="2 3">
    <name type="scientific">Saccharothrix coeruleofusca</name>
    <dbReference type="NCBI Taxonomy" id="33919"/>
    <lineage>
        <taxon>Bacteria</taxon>
        <taxon>Bacillati</taxon>
        <taxon>Actinomycetota</taxon>
        <taxon>Actinomycetes</taxon>
        <taxon>Pseudonocardiales</taxon>
        <taxon>Pseudonocardiaceae</taxon>
        <taxon>Saccharothrix</taxon>
    </lineage>
</organism>
<gene>
    <name evidence="2" type="ORF">GCM10010185_06190</name>
</gene>
<dbReference type="AlphaFoldDB" id="A0A918AJN6"/>
<dbReference type="InterPro" id="IPR043917">
    <property type="entry name" value="DUF5753"/>
</dbReference>
<dbReference type="CDD" id="cd00093">
    <property type="entry name" value="HTH_XRE"/>
    <property type="match status" value="1"/>
</dbReference>
<feature type="domain" description="HTH cro/C1-type" evidence="1">
    <location>
        <begin position="1"/>
        <end position="53"/>
    </location>
</feature>
<dbReference type="SUPFAM" id="SSF47413">
    <property type="entry name" value="lambda repressor-like DNA-binding domains"/>
    <property type="match status" value="1"/>
</dbReference>
<protein>
    <submittedName>
        <fullName evidence="2">Transcriptional regulator</fullName>
    </submittedName>
</protein>
<dbReference type="InterPro" id="IPR010982">
    <property type="entry name" value="Lambda_DNA-bd_dom_sf"/>
</dbReference>
<sequence length="257" mass="28976">MRVRAKMTLDEAAAALYKTRSALHRIEKGETLVDVHLVKSMMDLYDHYDPDLVDQTQRARERGWWTSFGIENQGYIDVETEASDVREVAALIIPGLLQTPACMRALFESHRLQRTKRWLENDIKVRQIRQERIIDSENPLRLHAVVGEGALRTVVGSAEIMHDQLGKLVRAARLPNVTLQVVPHEIGVPDGLSTSFILLDFSEPEETGVLFIEYVTGALHVEDEHELREARLTFDHLAAKALSPDASVTLIERVLAG</sequence>
<evidence type="ECO:0000313" key="3">
    <source>
        <dbReference type="Proteomes" id="UP000639606"/>
    </source>
</evidence>
<proteinExistence type="predicted"/>
<reference evidence="2" key="2">
    <citation type="submission" date="2020-09" db="EMBL/GenBank/DDBJ databases">
        <authorList>
            <person name="Sun Q."/>
            <person name="Ohkuma M."/>
        </authorList>
    </citation>
    <scope>NUCLEOTIDE SEQUENCE</scope>
    <source>
        <strain evidence="2">JCM 3313</strain>
    </source>
</reference>